<name>A0A6A6RRN0_9PLEO</name>
<gene>
    <name evidence="7" type="ORF">P280DRAFT_472028</name>
</gene>
<evidence type="ECO:0000256" key="4">
    <source>
        <dbReference type="PIRNR" id="PIRNR018169"/>
    </source>
</evidence>
<dbReference type="Gene3D" id="3.40.50.1820">
    <property type="entry name" value="alpha/beta hydrolase"/>
    <property type="match status" value="1"/>
</dbReference>
<evidence type="ECO:0000256" key="2">
    <source>
        <dbReference type="ARBA" id="ARBA00022963"/>
    </source>
</evidence>
<comment type="similarity">
    <text evidence="4">Belongs to the serine esterase family.</text>
</comment>
<keyword evidence="8" id="KW-1185">Reference proteome</keyword>
<accession>A0A6A6RRN0</accession>
<dbReference type="AlphaFoldDB" id="A0A6A6RRN0"/>
<dbReference type="SUPFAM" id="SSF53474">
    <property type="entry name" value="alpha/beta-Hydrolases"/>
    <property type="match status" value="1"/>
</dbReference>
<dbReference type="GO" id="GO:0016042">
    <property type="term" value="P:lipid catabolic process"/>
    <property type="evidence" value="ECO:0007669"/>
    <property type="project" value="UniProtKB-KW"/>
</dbReference>
<feature type="active site" description="Nucleophile" evidence="5">
    <location>
        <position position="330"/>
    </location>
</feature>
<organism evidence="7 8">
    <name type="scientific">Massarina eburnea CBS 473.64</name>
    <dbReference type="NCBI Taxonomy" id="1395130"/>
    <lineage>
        <taxon>Eukaryota</taxon>
        <taxon>Fungi</taxon>
        <taxon>Dikarya</taxon>
        <taxon>Ascomycota</taxon>
        <taxon>Pezizomycotina</taxon>
        <taxon>Dothideomycetes</taxon>
        <taxon>Pleosporomycetidae</taxon>
        <taxon>Pleosporales</taxon>
        <taxon>Massarineae</taxon>
        <taxon>Massarinaceae</taxon>
        <taxon>Massarina</taxon>
    </lineage>
</organism>
<dbReference type="EC" id="3.1.1.47" evidence="4"/>
<dbReference type="Pfam" id="PF03403">
    <property type="entry name" value="PAF-AH_p_II"/>
    <property type="match status" value="1"/>
</dbReference>
<keyword evidence="3 4" id="KW-0443">Lipid metabolism</keyword>
<evidence type="ECO:0000256" key="3">
    <source>
        <dbReference type="ARBA" id="ARBA00023098"/>
    </source>
</evidence>
<dbReference type="GO" id="GO:0003847">
    <property type="term" value="F:1-alkyl-2-acetylglycerophosphocholine esterase activity"/>
    <property type="evidence" value="ECO:0007669"/>
    <property type="project" value="UniProtKB-UniRule"/>
</dbReference>
<sequence length="504" mass="54719">MLGLSRNFLVLSSATILFLFLLISLTPITSPLPPYTGDYEVGILDLETAVERRTIHAATIKETGAKAFELETLAVTLYYPSSLPPLPSQPWARPWLPQPVSLIGTGYARLIGIHWPPLQSLATFFLWAFGSGSVIPGVVDAPVLSSAFPDVDGSGNVLTKLRKSGKPKHSEHVEEVLELRDVKVGKGPKLGKKMEKLPLVVFTHGMAGMSQSYSHYLGSIASHGYVVAAVEHRDGSGPGSIVHDPDAKESFVWHLSLEDLTSDPPMTTEDLKTAQLNFREAEIQETIRLFDRLNQGSEKTINLKPASPESALPGFKDRLNMSAVTVAGHSYGATGALQALKNAPNTKMPINGAMMLDPGKGSGPLNDKIELPTLVMQSGEWTEKQVEFYGQGKHFEVVRKLVENTGMGWFMTLKGSAHPSCTDAPLIVPWIMKLATKTTLDGRVALREYIDTSVNFLGYLNNGEKKGMLSKEVSSAAGPIGDSEKRVRVQGGFGAEWEVHVVPK</sequence>
<feature type="active site" description="Charge relay system" evidence="5">
    <location>
        <position position="418"/>
    </location>
</feature>
<feature type="chain" id="PRO_5025358930" description="Putative phospholipase" evidence="6">
    <location>
        <begin position="32"/>
        <end position="504"/>
    </location>
</feature>
<reference evidence="7" key="1">
    <citation type="journal article" date="2020" name="Stud. Mycol.">
        <title>101 Dothideomycetes genomes: a test case for predicting lifestyles and emergence of pathogens.</title>
        <authorList>
            <person name="Haridas S."/>
            <person name="Albert R."/>
            <person name="Binder M."/>
            <person name="Bloem J."/>
            <person name="Labutti K."/>
            <person name="Salamov A."/>
            <person name="Andreopoulos B."/>
            <person name="Baker S."/>
            <person name="Barry K."/>
            <person name="Bills G."/>
            <person name="Bluhm B."/>
            <person name="Cannon C."/>
            <person name="Castanera R."/>
            <person name="Culley D."/>
            <person name="Daum C."/>
            <person name="Ezra D."/>
            <person name="Gonzalez J."/>
            <person name="Henrissat B."/>
            <person name="Kuo A."/>
            <person name="Liang C."/>
            <person name="Lipzen A."/>
            <person name="Lutzoni F."/>
            <person name="Magnuson J."/>
            <person name="Mondo S."/>
            <person name="Nolan M."/>
            <person name="Ohm R."/>
            <person name="Pangilinan J."/>
            <person name="Park H.-J."/>
            <person name="Ramirez L."/>
            <person name="Alfaro M."/>
            <person name="Sun H."/>
            <person name="Tritt A."/>
            <person name="Yoshinaga Y."/>
            <person name="Zwiers L.-H."/>
            <person name="Turgeon B."/>
            <person name="Goodwin S."/>
            <person name="Spatafora J."/>
            <person name="Crous P."/>
            <person name="Grigoriev I."/>
        </authorList>
    </citation>
    <scope>NUCLEOTIDE SEQUENCE</scope>
    <source>
        <strain evidence="7">CBS 473.64</strain>
    </source>
</reference>
<keyword evidence="2 4" id="KW-0442">Lipid degradation</keyword>
<evidence type="ECO:0000313" key="8">
    <source>
        <dbReference type="Proteomes" id="UP000799753"/>
    </source>
</evidence>
<evidence type="ECO:0000313" key="7">
    <source>
        <dbReference type="EMBL" id="KAF2637867.1"/>
    </source>
</evidence>
<dbReference type="PANTHER" id="PTHR10272:SF11">
    <property type="entry name" value="PHOSPHOLIPASE-RELATED"/>
    <property type="match status" value="1"/>
</dbReference>
<dbReference type="InterPro" id="IPR016715">
    <property type="entry name" value="PAF_acetylhydro_eukaryote"/>
</dbReference>
<dbReference type="Proteomes" id="UP000799753">
    <property type="component" value="Unassembled WGS sequence"/>
</dbReference>
<dbReference type="PANTHER" id="PTHR10272">
    <property type="entry name" value="PLATELET-ACTIVATING FACTOR ACETYLHYDROLASE"/>
    <property type="match status" value="1"/>
</dbReference>
<keyword evidence="6" id="KW-0732">Signal</keyword>
<dbReference type="InterPro" id="IPR029058">
    <property type="entry name" value="AB_hydrolase_fold"/>
</dbReference>
<protein>
    <recommendedName>
        <fullName evidence="4">Putative phospholipase</fullName>
        <ecNumber evidence="4">3.1.1.47</ecNumber>
    </recommendedName>
</protein>
<feature type="active site" description="Charge relay system" evidence="5">
    <location>
        <position position="357"/>
    </location>
</feature>
<evidence type="ECO:0000256" key="5">
    <source>
        <dbReference type="PIRSR" id="PIRSR018169-1"/>
    </source>
</evidence>
<keyword evidence="1 4" id="KW-0378">Hydrolase</keyword>
<feature type="signal peptide" evidence="6">
    <location>
        <begin position="1"/>
        <end position="31"/>
    </location>
</feature>
<proteinExistence type="inferred from homology"/>
<dbReference type="OrthoDB" id="2363873at2759"/>
<evidence type="ECO:0000256" key="1">
    <source>
        <dbReference type="ARBA" id="ARBA00022801"/>
    </source>
</evidence>
<dbReference type="EMBL" id="MU006792">
    <property type="protein sequence ID" value="KAF2637867.1"/>
    <property type="molecule type" value="Genomic_DNA"/>
</dbReference>
<comment type="catalytic activity">
    <reaction evidence="4">
        <text>a 1-O-alkyl-2-acetyl-sn-glycero-3-phosphocholine + H2O = a 1-O-alkyl-sn-glycero-3-phosphocholine + acetate + H(+)</text>
        <dbReference type="Rhea" id="RHEA:17777"/>
        <dbReference type="ChEBI" id="CHEBI:15377"/>
        <dbReference type="ChEBI" id="CHEBI:15378"/>
        <dbReference type="ChEBI" id="CHEBI:30089"/>
        <dbReference type="ChEBI" id="CHEBI:30909"/>
        <dbReference type="ChEBI" id="CHEBI:36707"/>
        <dbReference type="EC" id="3.1.1.47"/>
    </reaction>
</comment>
<dbReference type="PIRSF" id="PIRSF018169">
    <property type="entry name" value="PAF_acetylhydrolase"/>
    <property type="match status" value="1"/>
</dbReference>
<evidence type="ECO:0000256" key="6">
    <source>
        <dbReference type="SAM" id="SignalP"/>
    </source>
</evidence>